<evidence type="ECO:0000256" key="7">
    <source>
        <dbReference type="ARBA" id="ARBA00023064"/>
    </source>
</evidence>
<comment type="pathway">
    <text evidence="11">Carbohydrate metabolism; Entner-Doudoroff pathway.</text>
</comment>
<name>A0ABP7AFB6_9ACTN</name>
<dbReference type="SUPFAM" id="SSF143975">
    <property type="entry name" value="IlvD/EDD N-terminal domain-like"/>
    <property type="match status" value="1"/>
</dbReference>
<dbReference type="InterPro" id="IPR000581">
    <property type="entry name" value="ILV_EDD_N"/>
</dbReference>
<keyword evidence="3" id="KW-0001">2Fe-2S</keyword>
<evidence type="ECO:0000256" key="12">
    <source>
        <dbReference type="NCBIfam" id="TIGR01196"/>
    </source>
</evidence>
<dbReference type="RefSeq" id="WP_231486166.1">
    <property type="nucleotide sequence ID" value="NZ_BAAAZO010000011.1"/>
</dbReference>
<keyword evidence="9 11" id="KW-0119">Carbohydrate metabolism</keyword>
<gene>
    <name evidence="11 15" type="primary">edd</name>
    <name evidence="15" type="ORF">GCM10022223_55950</name>
</gene>
<evidence type="ECO:0000313" key="15">
    <source>
        <dbReference type="EMBL" id="GAA3630871.1"/>
    </source>
</evidence>
<comment type="cofactor">
    <cofactor evidence="11">
        <name>[4Fe-4S] cluster</name>
        <dbReference type="ChEBI" id="CHEBI:49883"/>
    </cofactor>
    <text evidence="11">Binds 1 [4Fe-4S] cluster.</text>
</comment>
<comment type="catalytic activity">
    <reaction evidence="11">
        <text>6-phospho-D-gluconate = 2-dehydro-3-deoxy-6-phospho-D-gluconate + H2O</text>
        <dbReference type="Rhea" id="RHEA:17277"/>
        <dbReference type="ChEBI" id="CHEBI:15377"/>
        <dbReference type="ChEBI" id="CHEBI:57569"/>
        <dbReference type="ChEBI" id="CHEBI:58759"/>
        <dbReference type="EC" id="4.2.1.12"/>
    </reaction>
</comment>
<keyword evidence="10" id="KW-0100">Branched-chain amino acid biosynthesis</keyword>
<evidence type="ECO:0000256" key="1">
    <source>
        <dbReference type="ARBA" id="ARBA00006486"/>
    </source>
</evidence>
<dbReference type="EC" id="4.2.1.12" evidence="11 12"/>
<keyword evidence="6 11" id="KW-0411">Iron-sulfur</keyword>
<keyword evidence="7 11" id="KW-0311">Gluconate utilization</keyword>
<evidence type="ECO:0000256" key="8">
    <source>
        <dbReference type="ARBA" id="ARBA00023239"/>
    </source>
</evidence>
<evidence type="ECO:0000256" key="3">
    <source>
        <dbReference type="ARBA" id="ARBA00022714"/>
    </source>
</evidence>
<dbReference type="Pfam" id="PF00920">
    <property type="entry name" value="ILVD_EDD_N"/>
    <property type="match status" value="1"/>
</dbReference>
<keyword evidence="16" id="KW-1185">Reference proteome</keyword>
<comment type="function">
    <text evidence="11">Catalyzes the dehydration of 6-phospho-D-gluconate to 2-dehydro-3-deoxy-6-phospho-D-gluconate.</text>
</comment>
<dbReference type="SUPFAM" id="SSF52016">
    <property type="entry name" value="LeuD/IlvD-like"/>
    <property type="match status" value="1"/>
</dbReference>
<dbReference type="InterPro" id="IPR056740">
    <property type="entry name" value="ILV_EDD_C"/>
</dbReference>
<keyword evidence="8 11" id="KW-0456">Lyase</keyword>
<accession>A0ABP7AFB6</accession>
<keyword evidence="2 11" id="KW-0004">4Fe-4S</keyword>
<dbReference type="PROSITE" id="PS00886">
    <property type="entry name" value="ILVD_EDD_1"/>
    <property type="match status" value="1"/>
</dbReference>
<dbReference type="InterPro" id="IPR042096">
    <property type="entry name" value="Dihydro-acid_dehy_C"/>
</dbReference>
<comment type="similarity">
    <text evidence="1 11">Belongs to the IlvD/Edd family.</text>
</comment>
<dbReference type="Gene3D" id="3.50.30.80">
    <property type="entry name" value="IlvD/EDD C-terminal domain-like"/>
    <property type="match status" value="1"/>
</dbReference>
<evidence type="ECO:0000256" key="5">
    <source>
        <dbReference type="ARBA" id="ARBA00023004"/>
    </source>
</evidence>
<dbReference type="Proteomes" id="UP001501074">
    <property type="component" value="Unassembled WGS sequence"/>
</dbReference>
<evidence type="ECO:0000256" key="10">
    <source>
        <dbReference type="ARBA" id="ARBA00023304"/>
    </source>
</evidence>
<evidence type="ECO:0000256" key="11">
    <source>
        <dbReference type="HAMAP-Rule" id="MF_02094"/>
    </source>
</evidence>
<evidence type="ECO:0000259" key="13">
    <source>
        <dbReference type="Pfam" id="PF00920"/>
    </source>
</evidence>
<dbReference type="PANTHER" id="PTHR43661">
    <property type="entry name" value="D-XYLONATE DEHYDRATASE"/>
    <property type="match status" value="1"/>
</dbReference>
<sequence>MNGPTGPIPAIQEITARIARRSELTRTAYLERVSEAIAAGPARGRLGCSNLAHGFAAGDAQEKTALRGTTKPNIAIVSAYNDLLSAHRPFENYPARIKKSVIRAGGIAQFAGGVPAMCDGITQGRDGMQLSLFSRDVIAMSTAVALSHEMFDGAIMLGVCDKIVPGLLIGALAFGHLPTVLIPAGPMTSGIPNGEKARIRKQFEQGLVDRQTLLEAEAASYHGPGTCTFYGTANSNQLLMEVMGLHLPGASLPNPGTELRDALTDAAAARVTAVTPQGSEYTPIAHVIDEKAVVNGVVGLLATGGSTNHTIHLVAIARAAGITLTWDDISDLGRLVPLLSRIYPNGSADVNHFHAAGGIGLLMRELLDAGLLHDDVQTIAGPGLRRYTEEPVVVDGALEWRPGPPRTLDADVLRPVSDPFSPEGGIRIVHGNLGQAVVKVSAVAPEHQVITAPARVFDTDEDFLATFRAGDLDGDTVVVIRQQGPAANGMPELHGLTSALGIMQDRGRRVALVTDGRMSGASGAIPAAIHVTPEAAAGGPIARIQDGDVITLDCLTSTLRVDVEPAVLAARPIVTRTAAPAFGAGRELFAAFRSTVGPADQGATVFGDALGMLGSASTDNSAGIETGISLDLETSERRYA</sequence>
<dbReference type="InterPro" id="IPR020558">
    <property type="entry name" value="DiOHA_6PGluconate_deHydtase_CS"/>
</dbReference>
<keyword evidence="5 11" id="KW-0408">Iron</keyword>
<feature type="domain" description="Dihydroxy-acid/6-phosphogluconate dehydratase C-terminal" evidence="14">
    <location>
        <begin position="411"/>
        <end position="603"/>
    </location>
</feature>
<dbReference type="InterPro" id="IPR037237">
    <property type="entry name" value="IlvD/EDD_N"/>
</dbReference>
<dbReference type="EMBL" id="BAAAZO010000011">
    <property type="protein sequence ID" value="GAA3630871.1"/>
    <property type="molecule type" value="Genomic_DNA"/>
</dbReference>
<keyword evidence="10" id="KW-0028">Amino-acid biosynthesis</keyword>
<feature type="domain" description="Dihydroxy-acid/6-phosphogluconate dehydratase N-terminal" evidence="13">
    <location>
        <begin position="71"/>
        <end position="385"/>
    </location>
</feature>
<evidence type="ECO:0000256" key="2">
    <source>
        <dbReference type="ARBA" id="ARBA00022485"/>
    </source>
</evidence>
<feature type="binding site" evidence="11">
    <location>
        <position position="227"/>
    </location>
    <ligand>
        <name>[4Fe-4S] cluster</name>
        <dbReference type="ChEBI" id="CHEBI:49883"/>
    </ligand>
</feature>
<dbReference type="PANTHER" id="PTHR43661:SF1">
    <property type="entry name" value="PHOSPHOGLUCONATE DEHYDRATASE"/>
    <property type="match status" value="1"/>
</dbReference>
<dbReference type="InterPro" id="IPR004786">
    <property type="entry name" value="6-phosphgluc_deHydtase"/>
</dbReference>
<evidence type="ECO:0000313" key="16">
    <source>
        <dbReference type="Proteomes" id="UP001501074"/>
    </source>
</evidence>
<evidence type="ECO:0000256" key="6">
    <source>
        <dbReference type="ARBA" id="ARBA00023014"/>
    </source>
</evidence>
<reference evidence="16" key="1">
    <citation type="journal article" date="2019" name="Int. J. Syst. Evol. Microbiol.">
        <title>The Global Catalogue of Microorganisms (GCM) 10K type strain sequencing project: providing services to taxonomists for standard genome sequencing and annotation.</title>
        <authorList>
            <consortium name="The Broad Institute Genomics Platform"/>
            <consortium name="The Broad Institute Genome Sequencing Center for Infectious Disease"/>
            <person name="Wu L."/>
            <person name="Ma J."/>
        </authorList>
    </citation>
    <scope>NUCLEOTIDE SEQUENCE [LARGE SCALE GENOMIC DNA]</scope>
    <source>
        <strain evidence="16">JCM 16902</strain>
    </source>
</reference>
<dbReference type="Pfam" id="PF24877">
    <property type="entry name" value="ILV_EDD_C"/>
    <property type="match status" value="1"/>
</dbReference>
<protein>
    <recommendedName>
        <fullName evidence="11 12">Phosphogluconate dehydratase</fullName>
        <ecNumber evidence="11 12">4.2.1.12</ecNumber>
    </recommendedName>
</protein>
<evidence type="ECO:0000256" key="4">
    <source>
        <dbReference type="ARBA" id="ARBA00022723"/>
    </source>
</evidence>
<organism evidence="15 16">
    <name type="scientific">Kineosporia mesophila</name>
    <dbReference type="NCBI Taxonomy" id="566012"/>
    <lineage>
        <taxon>Bacteria</taxon>
        <taxon>Bacillati</taxon>
        <taxon>Actinomycetota</taxon>
        <taxon>Actinomycetes</taxon>
        <taxon>Kineosporiales</taxon>
        <taxon>Kineosporiaceae</taxon>
        <taxon>Kineosporia</taxon>
    </lineage>
</organism>
<dbReference type="PROSITE" id="PS00887">
    <property type="entry name" value="ILVD_EDD_2"/>
    <property type="match status" value="1"/>
</dbReference>
<dbReference type="NCBIfam" id="TIGR01196">
    <property type="entry name" value="edd"/>
    <property type="match status" value="1"/>
</dbReference>
<feature type="binding site" evidence="11">
    <location>
        <position position="160"/>
    </location>
    <ligand>
        <name>[4Fe-4S] cluster</name>
        <dbReference type="ChEBI" id="CHEBI:49883"/>
    </ligand>
</feature>
<dbReference type="HAMAP" id="MF_02094">
    <property type="entry name" value="Edd"/>
    <property type="match status" value="1"/>
</dbReference>
<comment type="caution">
    <text evidence="15">The sequence shown here is derived from an EMBL/GenBank/DDBJ whole genome shotgun (WGS) entry which is preliminary data.</text>
</comment>
<evidence type="ECO:0000259" key="14">
    <source>
        <dbReference type="Pfam" id="PF24877"/>
    </source>
</evidence>
<evidence type="ECO:0000256" key="9">
    <source>
        <dbReference type="ARBA" id="ARBA00023277"/>
    </source>
</evidence>
<proteinExistence type="inferred from homology"/>
<keyword evidence="4 11" id="KW-0479">Metal-binding</keyword>